<organism evidence="2 3">
    <name type="scientific">Pseudogracilibacillus auburnensis</name>
    <dbReference type="NCBI Taxonomy" id="1494959"/>
    <lineage>
        <taxon>Bacteria</taxon>
        <taxon>Bacillati</taxon>
        <taxon>Bacillota</taxon>
        <taxon>Bacilli</taxon>
        <taxon>Bacillales</taxon>
        <taxon>Bacillaceae</taxon>
        <taxon>Pseudogracilibacillus</taxon>
    </lineage>
</organism>
<dbReference type="OrthoDB" id="2691639at2"/>
<evidence type="ECO:0000313" key="2">
    <source>
        <dbReference type="EMBL" id="PXW87000.1"/>
    </source>
</evidence>
<comment type="caution">
    <text evidence="2">The sequence shown here is derived from an EMBL/GenBank/DDBJ whole genome shotgun (WGS) entry which is preliminary data.</text>
</comment>
<keyword evidence="3" id="KW-1185">Reference proteome</keyword>
<name>A0A2V3VZE2_9BACI</name>
<sequence>MKKQKLVYRFYRYDGKVLLAKNETPFEIKLSSRLILDKLCYTWNKKQILNEIDEAIDCGDKKRFEQLSEAYRSFVWE</sequence>
<dbReference type="Proteomes" id="UP000247978">
    <property type="component" value="Unassembled WGS sequence"/>
</dbReference>
<gene>
    <name evidence="2" type="ORF">DFR56_10668</name>
</gene>
<reference evidence="2 3" key="1">
    <citation type="submission" date="2018-05" db="EMBL/GenBank/DDBJ databases">
        <title>Genomic Encyclopedia of Type Strains, Phase IV (KMG-IV): sequencing the most valuable type-strain genomes for metagenomic binning, comparative biology and taxonomic classification.</title>
        <authorList>
            <person name="Goeker M."/>
        </authorList>
    </citation>
    <scope>NUCLEOTIDE SEQUENCE [LARGE SCALE GENOMIC DNA]</scope>
    <source>
        <strain evidence="2 3">DSM 28556</strain>
    </source>
</reference>
<accession>A0A2V3VZE2</accession>
<dbReference type="InterPro" id="IPR027393">
    <property type="entry name" value="Virus_scaffolding_prot_C"/>
</dbReference>
<dbReference type="SMART" id="SM00914">
    <property type="entry name" value="IDEAL"/>
    <property type="match status" value="1"/>
</dbReference>
<feature type="domain" description="IDEAL" evidence="1">
    <location>
        <begin position="35"/>
        <end position="71"/>
    </location>
</feature>
<dbReference type="Gene3D" id="4.10.810.10">
    <property type="entry name" value="Virus Scaffolding Protein, Chain A"/>
    <property type="match status" value="1"/>
</dbReference>
<dbReference type="AlphaFoldDB" id="A0A2V3VZE2"/>
<evidence type="ECO:0000259" key="1">
    <source>
        <dbReference type="SMART" id="SM00914"/>
    </source>
</evidence>
<evidence type="ECO:0000313" key="3">
    <source>
        <dbReference type="Proteomes" id="UP000247978"/>
    </source>
</evidence>
<dbReference type="RefSeq" id="WP_110395236.1">
    <property type="nucleotide sequence ID" value="NZ_JADIJL010000008.1"/>
</dbReference>
<dbReference type="EMBL" id="QJJQ01000006">
    <property type="protein sequence ID" value="PXW87000.1"/>
    <property type="molecule type" value="Genomic_DNA"/>
</dbReference>
<dbReference type="InterPro" id="IPR014957">
    <property type="entry name" value="IDEAL_dom"/>
</dbReference>
<proteinExistence type="predicted"/>
<dbReference type="Pfam" id="PF08858">
    <property type="entry name" value="IDEAL"/>
    <property type="match status" value="1"/>
</dbReference>
<protein>
    <submittedName>
        <fullName evidence="2">IDEAL domain-containing protein</fullName>
    </submittedName>
</protein>